<feature type="compositionally biased region" description="Basic and acidic residues" evidence="1">
    <location>
        <begin position="90"/>
        <end position="100"/>
    </location>
</feature>
<dbReference type="RefSeq" id="WP_379512261.1">
    <property type="nucleotide sequence ID" value="NZ_JBHSPA010000005.1"/>
</dbReference>
<dbReference type="EMBL" id="JBHSPA010000005">
    <property type="protein sequence ID" value="MFC5822713.1"/>
    <property type="molecule type" value="Genomic_DNA"/>
</dbReference>
<feature type="compositionally biased region" description="Basic residues" evidence="1">
    <location>
        <begin position="161"/>
        <end position="176"/>
    </location>
</feature>
<evidence type="ECO:0000313" key="3">
    <source>
        <dbReference type="Proteomes" id="UP001596058"/>
    </source>
</evidence>
<reference evidence="3" key="1">
    <citation type="journal article" date="2019" name="Int. J. Syst. Evol. Microbiol.">
        <title>The Global Catalogue of Microorganisms (GCM) 10K type strain sequencing project: providing services to taxonomists for standard genome sequencing and annotation.</title>
        <authorList>
            <consortium name="The Broad Institute Genomics Platform"/>
            <consortium name="The Broad Institute Genome Sequencing Center for Infectious Disease"/>
            <person name="Wu L."/>
            <person name="Ma J."/>
        </authorList>
    </citation>
    <scope>NUCLEOTIDE SEQUENCE [LARGE SCALE GENOMIC DNA]</scope>
    <source>
        <strain evidence="3">CCUG 53903</strain>
    </source>
</reference>
<accession>A0ABW1CD02</accession>
<evidence type="ECO:0000313" key="2">
    <source>
        <dbReference type="EMBL" id="MFC5822713.1"/>
    </source>
</evidence>
<dbReference type="Proteomes" id="UP001596058">
    <property type="component" value="Unassembled WGS sequence"/>
</dbReference>
<gene>
    <name evidence="2" type="ORF">ACFPZ3_02485</name>
</gene>
<evidence type="ECO:0000256" key="1">
    <source>
        <dbReference type="SAM" id="MobiDB-lite"/>
    </source>
</evidence>
<keyword evidence="3" id="KW-1185">Reference proteome</keyword>
<feature type="compositionally biased region" description="Acidic residues" evidence="1">
    <location>
        <begin position="112"/>
        <end position="156"/>
    </location>
</feature>
<organism evidence="2 3">
    <name type="scientific">Nonomuraea insulae</name>
    <dbReference type="NCBI Taxonomy" id="1616787"/>
    <lineage>
        <taxon>Bacteria</taxon>
        <taxon>Bacillati</taxon>
        <taxon>Actinomycetota</taxon>
        <taxon>Actinomycetes</taxon>
        <taxon>Streptosporangiales</taxon>
        <taxon>Streptosporangiaceae</taxon>
        <taxon>Nonomuraea</taxon>
    </lineage>
</organism>
<name>A0ABW1CD02_9ACTN</name>
<feature type="region of interest" description="Disordered" evidence="1">
    <location>
        <begin position="81"/>
        <end position="176"/>
    </location>
</feature>
<sequence>MSKKLSIGFALLAGYYLGRRRKLRMAAALALAGLAGRGARGGGGGMLAQGLKTLTSSEELKPVTDRLRGDLMEVGKAAALAAAGKQIDSLSDKLHDRAESLRAPGEKTAPAAEDEAEDDAEDAEDEAEDDAEDEEPEEDEEDTEDEEPEEEAEEPEESKRAGQRPHALRRTGRSRR</sequence>
<protein>
    <recommendedName>
        <fullName evidence="4">DNA primase</fullName>
    </recommendedName>
</protein>
<comment type="caution">
    <text evidence="2">The sequence shown here is derived from an EMBL/GenBank/DDBJ whole genome shotgun (WGS) entry which is preliminary data.</text>
</comment>
<evidence type="ECO:0008006" key="4">
    <source>
        <dbReference type="Google" id="ProtNLM"/>
    </source>
</evidence>
<proteinExistence type="predicted"/>